<comment type="caution">
    <text evidence="2">The sequence shown here is derived from an EMBL/GenBank/DDBJ whole genome shotgun (WGS) entry which is preliminary data.</text>
</comment>
<name>A0A9X2L148_9BACT</name>
<reference evidence="2" key="1">
    <citation type="submission" date="2022-06" db="EMBL/GenBank/DDBJ databases">
        <title>Gracilimonas sp. CAU 1638 isolated from sea sediment.</title>
        <authorList>
            <person name="Kim W."/>
        </authorList>
    </citation>
    <scope>NUCLEOTIDE SEQUENCE</scope>
    <source>
        <strain evidence="2">CAU 1638</strain>
    </source>
</reference>
<keyword evidence="1" id="KW-0732">Signal</keyword>
<feature type="chain" id="PRO_5040735636" evidence="1">
    <location>
        <begin position="28"/>
        <end position="102"/>
    </location>
</feature>
<protein>
    <submittedName>
        <fullName evidence="2">Uncharacterized protein</fullName>
    </submittedName>
</protein>
<accession>A0A9X2L148</accession>
<evidence type="ECO:0000313" key="2">
    <source>
        <dbReference type="EMBL" id="MCP9290325.1"/>
    </source>
</evidence>
<gene>
    <name evidence="2" type="ORF">NM125_01880</name>
</gene>
<dbReference type="AlphaFoldDB" id="A0A9X2L148"/>
<dbReference type="RefSeq" id="WP_255132295.1">
    <property type="nucleotide sequence ID" value="NZ_JANDBC010000001.1"/>
</dbReference>
<dbReference type="Proteomes" id="UP001139125">
    <property type="component" value="Unassembled WGS sequence"/>
</dbReference>
<evidence type="ECO:0000256" key="1">
    <source>
        <dbReference type="SAM" id="SignalP"/>
    </source>
</evidence>
<keyword evidence="3" id="KW-1185">Reference proteome</keyword>
<evidence type="ECO:0000313" key="3">
    <source>
        <dbReference type="Proteomes" id="UP001139125"/>
    </source>
</evidence>
<proteinExistence type="predicted"/>
<feature type="signal peptide" evidence="1">
    <location>
        <begin position="1"/>
        <end position="27"/>
    </location>
</feature>
<sequence>MNRFRNYISVAFLLLAVAGLLSSMAHYHSDGLECLHHANEQHYTESDPVCPVCTISSYTSDTNPAPFIHILEYQEVLISVMDFHFSDEPFTPLLGRSPPALI</sequence>
<dbReference type="EMBL" id="JANDBC010000001">
    <property type="protein sequence ID" value="MCP9290325.1"/>
    <property type="molecule type" value="Genomic_DNA"/>
</dbReference>
<organism evidence="2 3">
    <name type="scientific">Gracilimonas sediminicola</name>
    <dbReference type="NCBI Taxonomy" id="2952158"/>
    <lineage>
        <taxon>Bacteria</taxon>
        <taxon>Pseudomonadati</taxon>
        <taxon>Balneolota</taxon>
        <taxon>Balneolia</taxon>
        <taxon>Balneolales</taxon>
        <taxon>Balneolaceae</taxon>
        <taxon>Gracilimonas</taxon>
    </lineage>
</organism>